<protein>
    <submittedName>
        <fullName evidence="2">Uncharacterized protein</fullName>
    </submittedName>
</protein>
<dbReference type="OrthoDB" id="3269075at2759"/>
<dbReference type="EMBL" id="JANKHO010004137">
    <property type="protein sequence ID" value="KAJ3478613.1"/>
    <property type="molecule type" value="Genomic_DNA"/>
</dbReference>
<accession>A0A9W8MP52</accession>
<feature type="region of interest" description="Disordered" evidence="1">
    <location>
        <begin position="29"/>
        <end position="153"/>
    </location>
</feature>
<proteinExistence type="predicted"/>
<sequence>MGLNRPWWAEFHSFWRELPNYNPIAVTTSAPGTDHAGEAAAAFGTIHSDDVEDGEADEEKDTIIDWGKSDEEQDMKEKGGNNSDSSEEDEDEDEKPPTAPVKNSDKKPAPKVPTKSKSMPSGGCDTGLAKAHAKQANERANGKGNTKPDKQKTAVDKFQDFCSEESRCLERKREMNHIRKNLFVLGCL</sequence>
<keyword evidence="3" id="KW-1185">Reference proteome</keyword>
<name>A0A9W8MP52_9AGAR</name>
<feature type="compositionally biased region" description="Basic and acidic residues" evidence="1">
    <location>
        <begin position="61"/>
        <end position="79"/>
    </location>
</feature>
<feature type="compositionally biased region" description="Basic and acidic residues" evidence="1">
    <location>
        <begin position="135"/>
        <end position="153"/>
    </location>
</feature>
<evidence type="ECO:0000256" key="1">
    <source>
        <dbReference type="SAM" id="MobiDB-lite"/>
    </source>
</evidence>
<reference evidence="2" key="1">
    <citation type="submission" date="2022-07" db="EMBL/GenBank/DDBJ databases">
        <title>Genome Sequence of Agrocybe chaxingu.</title>
        <authorList>
            <person name="Buettner E."/>
        </authorList>
    </citation>
    <scope>NUCLEOTIDE SEQUENCE</scope>
    <source>
        <strain evidence="2">MP-N11</strain>
    </source>
</reference>
<comment type="caution">
    <text evidence="2">The sequence shown here is derived from an EMBL/GenBank/DDBJ whole genome shotgun (WGS) entry which is preliminary data.</text>
</comment>
<gene>
    <name evidence="2" type="ORF">NLJ89_g12372</name>
</gene>
<evidence type="ECO:0000313" key="3">
    <source>
        <dbReference type="Proteomes" id="UP001148786"/>
    </source>
</evidence>
<feature type="compositionally biased region" description="Acidic residues" evidence="1">
    <location>
        <begin position="50"/>
        <end position="60"/>
    </location>
</feature>
<feature type="compositionally biased region" description="Acidic residues" evidence="1">
    <location>
        <begin position="85"/>
        <end position="94"/>
    </location>
</feature>
<dbReference type="Proteomes" id="UP001148786">
    <property type="component" value="Unassembled WGS sequence"/>
</dbReference>
<evidence type="ECO:0000313" key="2">
    <source>
        <dbReference type="EMBL" id="KAJ3478613.1"/>
    </source>
</evidence>
<organism evidence="2 3">
    <name type="scientific">Agrocybe chaxingu</name>
    <dbReference type="NCBI Taxonomy" id="84603"/>
    <lineage>
        <taxon>Eukaryota</taxon>
        <taxon>Fungi</taxon>
        <taxon>Dikarya</taxon>
        <taxon>Basidiomycota</taxon>
        <taxon>Agaricomycotina</taxon>
        <taxon>Agaricomycetes</taxon>
        <taxon>Agaricomycetidae</taxon>
        <taxon>Agaricales</taxon>
        <taxon>Agaricineae</taxon>
        <taxon>Strophariaceae</taxon>
        <taxon>Agrocybe</taxon>
    </lineage>
</organism>
<dbReference type="AlphaFoldDB" id="A0A9W8MP52"/>